<keyword evidence="5" id="KW-0804">Transcription</keyword>
<organism evidence="9 10">
    <name type="scientific">Heracleum sosnowskyi</name>
    <dbReference type="NCBI Taxonomy" id="360622"/>
    <lineage>
        <taxon>Eukaryota</taxon>
        <taxon>Viridiplantae</taxon>
        <taxon>Streptophyta</taxon>
        <taxon>Embryophyta</taxon>
        <taxon>Tracheophyta</taxon>
        <taxon>Spermatophyta</taxon>
        <taxon>Magnoliopsida</taxon>
        <taxon>eudicotyledons</taxon>
        <taxon>Gunneridae</taxon>
        <taxon>Pentapetalae</taxon>
        <taxon>asterids</taxon>
        <taxon>campanulids</taxon>
        <taxon>Apiales</taxon>
        <taxon>Apiaceae</taxon>
        <taxon>Apioideae</taxon>
        <taxon>apioid superclade</taxon>
        <taxon>Tordylieae</taxon>
        <taxon>Tordyliinae</taxon>
        <taxon>Heracleum</taxon>
    </lineage>
</organism>
<keyword evidence="6" id="KW-0539">Nucleus</keyword>
<dbReference type="InterPro" id="IPR003173">
    <property type="entry name" value="PC4_C"/>
</dbReference>
<feature type="compositionally biased region" description="Basic and acidic residues" evidence="7">
    <location>
        <begin position="87"/>
        <end position="102"/>
    </location>
</feature>
<gene>
    <name evidence="9" type="ORF">POM88_009314</name>
</gene>
<comment type="subcellular location">
    <subcellularLocation>
        <location evidence="1">Nucleus</location>
    </subcellularLocation>
</comment>
<dbReference type="GO" id="GO:0003713">
    <property type="term" value="F:transcription coactivator activity"/>
    <property type="evidence" value="ECO:0007669"/>
    <property type="project" value="InterPro"/>
</dbReference>
<evidence type="ECO:0000256" key="7">
    <source>
        <dbReference type="SAM" id="MobiDB-lite"/>
    </source>
</evidence>
<dbReference type="Pfam" id="PF08766">
    <property type="entry name" value="DEK_C"/>
    <property type="match status" value="1"/>
</dbReference>
<accession>A0AAD8N882</accession>
<comment type="caution">
    <text evidence="9">The sequence shown here is derived from an EMBL/GenBank/DDBJ whole genome shotgun (WGS) entry which is preliminary data.</text>
</comment>
<protein>
    <submittedName>
        <fullName evidence="9">RNA polymerase II transcriptional coactivator KELP</fullName>
    </submittedName>
</protein>
<dbReference type="InterPro" id="IPR009044">
    <property type="entry name" value="ssDNA-bd_transcriptional_reg"/>
</dbReference>
<dbReference type="SUPFAM" id="SSF54447">
    <property type="entry name" value="ssDNA-binding transcriptional regulator domain"/>
    <property type="match status" value="1"/>
</dbReference>
<dbReference type="GO" id="GO:0060261">
    <property type="term" value="P:positive regulation of transcription initiation by RNA polymerase II"/>
    <property type="evidence" value="ECO:0007669"/>
    <property type="project" value="InterPro"/>
</dbReference>
<dbReference type="AlphaFoldDB" id="A0AAD8N882"/>
<dbReference type="Gene3D" id="2.30.31.10">
    <property type="entry name" value="Transcriptional Coactivator Pc4, Chain A"/>
    <property type="match status" value="1"/>
</dbReference>
<dbReference type="Pfam" id="PF02229">
    <property type="entry name" value="PC4"/>
    <property type="match status" value="1"/>
</dbReference>
<evidence type="ECO:0000256" key="2">
    <source>
        <dbReference type="ARBA" id="ARBA00009001"/>
    </source>
</evidence>
<dbReference type="FunFam" id="2.30.31.10:FF:000011">
    <property type="entry name" value="RNA polymerase II transcriptional coactivator KELP"/>
    <property type="match status" value="1"/>
</dbReference>
<feature type="compositionally biased region" description="Acidic residues" evidence="7">
    <location>
        <begin position="73"/>
        <end position="86"/>
    </location>
</feature>
<reference evidence="9" key="2">
    <citation type="submission" date="2023-05" db="EMBL/GenBank/DDBJ databases">
        <authorList>
            <person name="Schelkunov M.I."/>
        </authorList>
    </citation>
    <scope>NUCLEOTIDE SEQUENCE</scope>
    <source>
        <strain evidence="9">Hsosn_3</strain>
        <tissue evidence="9">Leaf</tissue>
    </source>
</reference>
<keyword evidence="10" id="KW-1185">Reference proteome</keyword>
<dbReference type="Proteomes" id="UP001237642">
    <property type="component" value="Unassembled WGS sequence"/>
</dbReference>
<dbReference type="InterPro" id="IPR045125">
    <property type="entry name" value="Sub1/Tcp4-like"/>
</dbReference>
<dbReference type="InterPro" id="IPR017415">
    <property type="entry name" value="KELP"/>
</dbReference>
<dbReference type="PROSITE" id="PS51998">
    <property type="entry name" value="DEK_C"/>
    <property type="match status" value="1"/>
</dbReference>
<dbReference type="GO" id="GO:0005634">
    <property type="term" value="C:nucleus"/>
    <property type="evidence" value="ECO:0007669"/>
    <property type="project" value="UniProtKB-SubCell"/>
</dbReference>
<evidence type="ECO:0000313" key="10">
    <source>
        <dbReference type="Proteomes" id="UP001237642"/>
    </source>
</evidence>
<keyword evidence="3" id="KW-0805">Transcription regulation</keyword>
<evidence type="ECO:0000256" key="5">
    <source>
        <dbReference type="ARBA" id="ARBA00023163"/>
    </source>
</evidence>
<feature type="domain" description="DEK-C" evidence="8">
    <location>
        <begin position="5"/>
        <end position="62"/>
    </location>
</feature>
<dbReference type="PIRSF" id="PIRSF038156">
    <property type="entry name" value="RNA_pol_II_KELP"/>
    <property type="match status" value="1"/>
</dbReference>
<evidence type="ECO:0000259" key="8">
    <source>
        <dbReference type="PROSITE" id="PS51998"/>
    </source>
</evidence>
<evidence type="ECO:0000313" key="9">
    <source>
        <dbReference type="EMBL" id="KAK1399451.1"/>
    </source>
</evidence>
<sequence>MAEYTAEQKMIEEKVIEILKNSDMDKTTEAKVRRLASEQLGFDLSQPNYKIFVRQVVNSFIIEQDKQENQNQQEEEEKVEQEEEVAEEKQEVAVEKQERGERAKEYDDNGDLIICRLSAKRRVSWSEFKGRSFLSIREYYDKDGKELPSAKGIALSAEQWACLKENVPAIEEAIKKISSG</sequence>
<name>A0AAD8N882_9APIA</name>
<dbReference type="InterPro" id="IPR014876">
    <property type="entry name" value="DEK_C"/>
</dbReference>
<comment type="similarity">
    <text evidence="2">Belongs to the transcriptional coactivator PC4 family.</text>
</comment>
<evidence type="ECO:0000256" key="6">
    <source>
        <dbReference type="ARBA" id="ARBA00023242"/>
    </source>
</evidence>
<dbReference type="GO" id="GO:0003677">
    <property type="term" value="F:DNA binding"/>
    <property type="evidence" value="ECO:0007669"/>
    <property type="project" value="UniProtKB-KW"/>
</dbReference>
<keyword evidence="4" id="KW-0238">DNA-binding</keyword>
<reference evidence="9" key="1">
    <citation type="submission" date="2023-02" db="EMBL/GenBank/DDBJ databases">
        <title>Genome of toxic invasive species Heracleum sosnowskyi carries increased number of genes despite the absence of recent whole-genome duplications.</title>
        <authorList>
            <person name="Schelkunov M."/>
            <person name="Shtratnikova V."/>
            <person name="Makarenko M."/>
            <person name="Klepikova A."/>
            <person name="Omelchenko D."/>
            <person name="Novikova G."/>
            <person name="Obukhova E."/>
            <person name="Bogdanov V."/>
            <person name="Penin A."/>
            <person name="Logacheva M."/>
        </authorList>
    </citation>
    <scope>NUCLEOTIDE SEQUENCE</scope>
    <source>
        <strain evidence="9">Hsosn_3</strain>
        <tissue evidence="9">Leaf</tissue>
    </source>
</reference>
<evidence type="ECO:0000256" key="1">
    <source>
        <dbReference type="ARBA" id="ARBA00004123"/>
    </source>
</evidence>
<dbReference type="EMBL" id="JAUIZM010000002">
    <property type="protein sequence ID" value="KAK1399451.1"/>
    <property type="molecule type" value="Genomic_DNA"/>
</dbReference>
<feature type="region of interest" description="Disordered" evidence="7">
    <location>
        <begin position="66"/>
        <end position="102"/>
    </location>
</feature>
<dbReference type="PANTHER" id="PTHR13215">
    <property type="entry name" value="RNA POLYMERASE II TRANSCRIPTIONAL COACTIVATOR"/>
    <property type="match status" value="1"/>
</dbReference>
<proteinExistence type="inferred from homology"/>
<evidence type="ECO:0000256" key="3">
    <source>
        <dbReference type="ARBA" id="ARBA00023015"/>
    </source>
</evidence>
<evidence type="ECO:0000256" key="4">
    <source>
        <dbReference type="ARBA" id="ARBA00023125"/>
    </source>
</evidence>